<keyword evidence="4" id="KW-0235">DNA replication</keyword>
<dbReference type="InterPro" id="IPR008921">
    <property type="entry name" value="DNA_pol3_clamp-load_cplx_C"/>
</dbReference>
<dbReference type="EC" id="2.7.7.7" evidence="1"/>
<dbReference type="GO" id="GO:0009360">
    <property type="term" value="C:DNA polymerase III complex"/>
    <property type="evidence" value="ECO:0007669"/>
    <property type="project" value="TreeGrafter"/>
</dbReference>
<evidence type="ECO:0000256" key="6">
    <source>
        <dbReference type="ARBA" id="ARBA00034754"/>
    </source>
</evidence>
<reference evidence="9" key="1">
    <citation type="submission" date="2019-01" db="EMBL/GenBank/DDBJ databases">
        <authorList>
            <consortium name="Genoscope - CEA"/>
            <person name="William W."/>
        </authorList>
    </citation>
    <scope>NUCLEOTIDE SEQUENCE</scope>
    <source>
        <strain evidence="9">CR-1</strain>
    </source>
</reference>
<keyword evidence="2" id="KW-0808">Transferase</keyword>
<dbReference type="PANTHER" id="PTHR34388:SF1">
    <property type="entry name" value="DNA POLYMERASE III SUBUNIT DELTA"/>
    <property type="match status" value="1"/>
</dbReference>
<dbReference type="EMBL" id="CAACVI010000012">
    <property type="protein sequence ID" value="VEN73589.1"/>
    <property type="molecule type" value="Genomic_DNA"/>
</dbReference>
<dbReference type="NCBIfam" id="TIGR01128">
    <property type="entry name" value="holA"/>
    <property type="match status" value="1"/>
</dbReference>
<evidence type="ECO:0000313" key="9">
    <source>
        <dbReference type="EMBL" id="VEN73589.1"/>
    </source>
</evidence>
<protein>
    <recommendedName>
        <fullName evidence="1">DNA-directed DNA polymerase</fullName>
        <ecNumber evidence="1">2.7.7.7</ecNumber>
    </recommendedName>
</protein>
<dbReference type="InterPro" id="IPR027417">
    <property type="entry name" value="P-loop_NTPase"/>
</dbReference>
<dbReference type="GO" id="GO:0006261">
    <property type="term" value="P:DNA-templated DNA replication"/>
    <property type="evidence" value="ECO:0007669"/>
    <property type="project" value="TreeGrafter"/>
</dbReference>
<organism evidence="9">
    <name type="scientific">uncultured Desulfobacteraceae bacterium</name>
    <dbReference type="NCBI Taxonomy" id="218296"/>
    <lineage>
        <taxon>Bacteria</taxon>
        <taxon>Pseudomonadati</taxon>
        <taxon>Thermodesulfobacteriota</taxon>
        <taxon>Desulfobacteria</taxon>
        <taxon>Desulfobacterales</taxon>
        <taxon>Desulfobacteraceae</taxon>
        <taxon>environmental samples</taxon>
    </lineage>
</organism>
<accession>A0A484HGH0</accession>
<dbReference type="SUPFAM" id="SSF52540">
    <property type="entry name" value="P-loop containing nucleoside triphosphate hydrolases"/>
    <property type="match status" value="1"/>
</dbReference>
<dbReference type="AlphaFoldDB" id="A0A484HGH0"/>
<evidence type="ECO:0000256" key="7">
    <source>
        <dbReference type="ARBA" id="ARBA00049244"/>
    </source>
</evidence>
<keyword evidence="5" id="KW-0239">DNA-directed DNA polymerase</keyword>
<keyword evidence="3" id="KW-0548">Nucleotidyltransferase</keyword>
<dbReference type="Gene3D" id="1.20.272.10">
    <property type="match status" value="1"/>
</dbReference>
<evidence type="ECO:0000256" key="2">
    <source>
        <dbReference type="ARBA" id="ARBA00022679"/>
    </source>
</evidence>
<dbReference type="SUPFAM" id="SSF48019">
    <property type="entry name" value="post-AAA+ oligomerization domain-like"/>
    <property type="match status" value="1"/>
</dbReference>
<dbReference type="PANTHER" id="PTHR34388">
    <property type="entry name" value="DNA POLYMERASE III SUBUNIT DELTA"/>
    <property type="match status" value="1"/>
</dbReference>
<name>A0A484HGH0_9BACT</name>
<dbReference type="InterPro" id="IPR005790">
    <property type="entry name" value="DNA_polIII_delta"/>
</dbReference>
<dbReference type="GO" id="GO:0003677">
    <property type="term" value="F:DNA binding"/>
    <property type="evidence" value="ECO:0007669"/>
    <property type="project" value="InterPro"/>
</dbReference>
<comment type="similarity">
    <text evidence="6">Belongs to the DNA polymerase HolA subunit family.</text>
</comment>
<evidence type="ECO:0000256" key="5">
    <source>
        <dbReference type="ARBA" id="ARBA00022932"/>
    </source>
</evidence>
<sequence length="434" mass="47814">MPEIDWRSMDAHIDGVLKGEGGKKERGFEPVYLIHGDEYLRKEAFGKLLGAMIPDFSRSLNYERLGGGNENIPRAIEKLSTFSFMPGRKAVAICDSRVFDKTQDPADLPGKGGLRQDGEWEEDTPGMLQKAIEAGFLPDHHLILTAGAADRRTRFYKSVKKAGMAIDCSVPKGGGWAGRKALDSLCRDQVRGFLARHGKKAAPKAMETLIDMTGPSLRLLSKNAEKLIDYSGNREIIRESDVTAVLKRTRIDPVYELTNAVAERDAEKALFFLDALVPAELHPLQALMAMANQIRKLLMAKAFMESPHGRAWDGAMSYGRFKDHAMQSVAAFDAEAAKTASGWEEAFSGGEESRKKKKKKRRSPMGDLAVAGKQKSPYPVYQTLLKAGRFDKKELIGALKRVAEADSTIKSGAGNPALELEKVTLFICMGRPEL</sequence>
<feature type="region of interest" description="Disordered" evidence="8">
    <location>
        <begin position="343"/>
        <end position="369"/>
    </location>
</feature>
<evidence type="ECO:0000256" key="3">
    <source>
        <dbReference type="ARBA" id="ARBA00022695"/>
    </source>
</evidence>
<proteinExistence type="inferred from homology"/>
<dbReference type="Gene3D" id="1.10.8.60">
    <property type="match status" value="1"/>
</dbReference>
<evidence type="ECO:0000256" key="1">
    <source>
        <dbReference type="ARBA" id="ARBA00012417"/>
    </source>
</evidence>
<dbReference type="GO" id="GO:0003887">
    <property type="term" value="F:DNA-directed DNA polymerase activity"/>
    <property type="evidence" value="ECO:0007669"/>
    <property type="project" value="UniProtKB-KW"/>
</dbReference>
<comment type="catalytic activity">
    <reaction evidence="7">
        <text>DNA(n) + a 2'-deoxyribonucleoside 5'-triphosphate = DNA(n+1) + diphosphate</text>
        <dbReference type="Rhea" id="RHEA:22508"/>
        <dbReference type="Rhea" id="RHEA-COMP:17339"/>
        <dbReference type="Rhea" id="RHEA-COMP:17340"/>
        <dbReference type="ChEBI" id="CHEBI:33019"/>
        <dbReference type="ChEBI" id="CHEBI:61560"/>
        <dbReference type="ChEBI" id="CHEBI:173112"/>
        <dbReference type="EC" id="2.7.7.7"/>
    </reaction>
</comment>
<evidence type="ECO:0000256" key="4">
    <source>
        <dbReference type="ARBA" id="ARBA00022705"/>
    </source>
</evidence>
<evidence type="ECO:0000256" key="8">
    <source>
        <dbReference type="SAM" id="MobiDB-lite"/>
    </source>
</evidence>
<dbReference type="Gene3D" id="3.40.50.300">
    <property type="entry name" value="P-loop containing nucleotide triphosphate hydrolases"/>
    <property type="match status" value="1"/>
</dbReference>
<gene>
    <name evidence="9" type="ORF">EPICR_20054</name>
</gene>